<evidence type="ECO:0000313" key="2">
    <source>
        <dbReference type="EMBL" id="RGD59458.1"/>
    </source>
</evidence>
<dbReference type="EMBL" id="QVIG01000001">
    <property type="protein sequence ID" value="RGD59458.1"/>
    <property type="molecule type" value="Genomic_DNA"/>
</dbReference>
<dbReference type="Proteomes" id="UP000263377">
    <property type="component" value="Unassembled WGS sequence"/>
</dbReference>
<feature type="compositionally biased region" description="Polar residues" evidence="1">
    <location>
        <begin position="176"/>
        <end position="186"/>
    </location>
</feature>
<protein>
    <submittedName>
        <fullName evidence="2">Uncharacterized protein</fullName>
    </submittedName>
</protein>
<evidence type="ECO:0000313" key="3">
    <source>
        <dbReference type="Proteomes" id="UP000263377"/>
    </source>
</evidence>
<name>A0A372ZU59_9ACTN</name>
<proteinExistence type="predicted"/>
<dbReference type="AlphaFoldDB" id="A0A372ZU59"/>
<sequence length="215" mass="22487">MPGPLDETYLGTLCHHLATEPPTDGPWVSRARGWAVPGGGTTSGAWLRASGDPSTLYPAALEAGLPLPLTSLTENRRQIAAEENALGAVLAVFAALVVTAPGRRAHLPGGPSIGTVLGGLTRRGGVHDMTVRATMRELGRAGRQAMSRLVHDAGRARGSQVDLRTVAALAYGTPGNRPQQLSTNPTGRWPGTLDGTSTWTPVAEVLRDAVFASYR</sequence>
<dbReference type="RefSeq" id="WP_117487656.1">
    <property type="nucleotide sequence ID" value="NZ_QVIG01000001.1"/>
</dbReference>
<accession>A0A372ZU59</accession>
<reference evidence="2 3" key="1">
    <citation type="submission" date="2018-08" db="EMBL/GenBank/DDBJ databases">
        <title>Diversity &amp; Physiological Properties of Lignin-Decomposing Actinobacteria from Soil.</title>
        <authorList>
            <person name="Roh S.G."/>
            <person name="Kim S.B."/>
        </authorList>
    </citation>
    <scope>NUCLEOTIDE SEQUENCE [LARGE SCALE GENOMIC DNA]</scope>
    <source>
        <strain evidence="2 3">MMS17-GH009</strain>
    </source>
</reference>
<feature type="region of interest" description="Disordered" evidence="1">
    <location>
        <begin position="172"/>
        <end position="195"/>
    </location>
</feature>
<evidence type="ECO:0000256" key="1">
    <source>
        <dbReference type="SAM" id="MobiDB-lite"/>
    </source>
</evidence>
<comment type="caution">
    <text evidence="2">The sequence shown here is derived from an EMBL/GenBank/DDBJ whole genome shotgun (WGS) entry which is preliminary data.</text>
</comment>
<gene>
    <name evidence="2" type="ORF">DR950_18140</name>
</gene>
<organism evidence="2 3">
    <name type="scientific">Kitasatospora xanthocidica</name>
    <dbReference type="NCBI Taxonomy" id="83382"/>
    <lineage>
        <taxon>Bacteria</taxon>
        <taxon>Bacillati</taxon>
        <taxon>Actinomycetota</taxon>
        <taxon>Actinomycetes</taxon>
        <taxon>Kitasatosporales</taxon>
        <taxon>Streptomycetaceae</taxon>
        <taxon>Kitasatospora</taxon>
    </lineage>
</organism>
<keyword evidence="3" id="KW-1185">Reference proteome</keyword>